<proteinExistence type="predicted"/>
<feature type="compositionally biased region" description="Basic and acidic residues" evidence="1">
    <location>
        <begin position="10"/>
        <end position="21"/>
    </location>
</feature>
<protein>
    <submittedName>
        <fullName evidence="2">YbaB/EbfC family nucleoid-associated protein</fullName>
    </submittedName>
</protein>
<gene>
    <name evidence="2" type="ORF">LWC34_06185</name>
</gene>
<dbReference type="SUPFAM" id="SSF82607">
    <property type="entry name" value="YbaB-like"/>
    <property type="match status" value="1"/>
</dbReference>
<evidence type="ECO:0000313" key="3">
    <source>
        <dbReference type="Proteomes" id="UP001521150"/>
    </source>
</evidence>
<dbReference type="Pfam" id="PF02575">
    <property type="entry name" value="YbaB_DNA_bd"/>
    <property type="match status" value="1"/>
</dbReference>
<name>A0ABS8Z4T6_9PSEU</name>
<accession>A0ABS8Z4T6</accession>
<sequence>MSEPFAGNIRDPHEWMREQEQRTATLLAKAQDAQARLAENSVTRTSQDQAVTVSVNPGGGMTALSLSPAAGRMGHRQLASLILTTYNQAARQAAEQTMEIMSSLVGQDSEALDIVRRSMPELPATEQEERLDGFGRGARTEIDDEEGFQGFSDGGDRR</sequence>
<evidence type="ECO:0000313" key="2">
    <source>
        <dbReference type="EMBL" id="MCE7002422.1"/>
    </source>
</evidence>
<dbReference type="RefSeq" id="WP_233723537.1">
    <property type="nucleotide sequence ID" value="NZ_JAJVCN010000001.1"/>
</dbReference>
<feature type="region of interest" description="Disordered" evidence="1">
    <location>
        <begin position="119"/>
        <end position="158"/>
    </location>
</feature>
<organism evidence="2 3">
    <name type="scientific">Kibdelosporangium philippinense</name>
    <dbReference type="NCBI Taxonomy" id="211113"/>
    <lineage>
        <taxon>Bacteria</taxon>
        <taxon>Bacillati</taxon>
        <taxon>Actinomycetota</taxon>
        <taxon>Actinomycetes</taxon>
        <taxon>Pseudonocardiales</taxon>
        <taxon>Pseudonocardiaceae</taxon>
        <taxon>Kibdelosporangium</taxon>
    </lineage>
</organism>
<evidence type="ECO:0000256" key="1">
    <source>
        <dbReference type="SAM" id="MobiDB-lite"/>
    </source>
</evidence>
<dbReference type="Proteomes" id="UP001521150">
    <property type="component" value="Unassembled WGS sequence"/>
</dbReference>
<comment type="caution">
    <text evidence="2">The sequence shown here is derived from an EMBL/GenBank/DDBJ whole genome shotgun (WGS) entry which is preliminary data.</text>
</comment>
<feature type="region of interest" description="Disordered" evidence="1">
    <location>
        <begin position="1"/>
        <end position="21"/>
    </location>
</feature>
<reference evidence="2 3" key="1">
    <citation type="submission" date="2021-12" db="EMBL/GenBank/DDBJ databases">
        <title>Genome sequence of Kibdelosporangium philippinense ATCC 49844.</title>
        <authorList>
            <person name="Fedorov E.A."/>
            <person name="Omeragic M."/>
            <person name="Shalygina K.F."/>
            <person name="Maclea K.S."/>
        </authorList>
    </citation>
    <scope>NUCLEOTIDE SEQUENCE [LARGE SCALE GENOMIC DNA]</scope>
    <source>
        <strain evidence="2 3">ATCC 49844</strain>
    </source>
</reference>
<dbReference type="InterPro" id="IPR004401">
    <property type="entry name" value="YbaB/EbfC"/>
</dbReference>
<dbReference type="EMBL" id="JAJVCN010000001">
    <property type="protein sequence ID" value="MCE7002422.1"/>
    <property type="molecule type" value="Genomic_DNA"/>
</dbReference>
<dbReference type="Gene3D" id="3.30.1310.10">
    <property type="entry name" value="Nucleoid-associated protein YbaB-like domain"/>
    <property type="match status" value="1"/>
</dbReference>
<keyword evidence="3" id="KW-1185">Reference proteome</keyword>
<dbReference type="InterPro" id="IPR036894">
    <property type="entry name" value="YbaB-like_sf"/>
</dbReference>
<feature type="compositionally biased region" description="Basic and acidic residues" evidence="1">
    <location>
        <begin position="127"/>
        <end position="141"/>
    </location>
</feature>